<sequence>MDSAPILRLRFELWKLMQIWSSSDLQQKQQKLITKPIYRAASFCAPSPPSEMPAVAAVVTTLLDHKEEPSPEEIRAPKKTPQKVTLDHLMAFKEKHEKIPFVLAWSVVYQHLILGSSSKSLAQLNKINTQEKLEEELTNAGVMKNDMVDIEGLIVQLNLRGDQPKKRRPSMI</sequence>
<evidence type="ECO:0000313" key="2">
    <source>
        <dbReference type="Proteomes" id="UP000481153"/>
    </source>
</evidence>
<keyword evidence="2" id="KW-1185">Reference proteome</keyword>
<dbReference type="EMBL" id="VJMJ01000126">
    <property type="protein sequence ID" value="KAF0733067.1"/>
    <property type="molecule type" value="Genomic_DNA"/>
</dbReference>
<dbReference type="AlphaFoldDB" id="A0A6G0WZS0"/>
<dbReference type="Proteomes" id="UP000481153">
    <property type="component" value="Unassembled WGS sequence"/>
</dbReference>
<accession>A0A6G0WZS0</accession>
<proteinExistence type="predicted"/>
<protein>
    <submittedName>
        <fullName evidence="1">Uncharacterized protein</fullName>
    </submittedName>
</protein>
<evidence type="ECO:0000313" key="1">
    <source>
        <dbReference type="EMBL" id="KAF0733067.1"/>
    </source>
</evidence>
<reference evidence="1 2" key="1">
    <citation type="submission" date="2019-07" db="EMBL/GenBank/DDBJ databases">
        <title>Genomics analysis of Aphanomyces spp. identifies a new class of oomycete effector associated with host adaptation.</title>
        <authorList>
            <person name="Gaulin E."/>
        </authorList>
    </citation>
    <scope>NUCLEOTIDE SEQUENCE [LARGE SCALE GENOMIC DNA]</scope>
    <source>
        <strain evidence="1 2">ATCC 201684</strain>
    </source>
</reference>
<name>A0A6G0WZS0_9STRA</name>
<organism evidence="1 2">
    <name type="scientific">Aphanomyces euteiches</name>
    <dbReference type="NCBI Taxonomy" id="100861"/>
    <lineage>
        <taxon>Eukaryota</taxon>
        <taxon>Sar</taxon>
        <taxon>Stramenopiles</taxon>
        <taxon>Oomycota</taxon>
        <taxon>Saprolegniomycetes</taxon>
        <taxon>Saprolegniales</taxon>
        <taxon>Verrucalvaceae</taxon>
        <taxon>Aphanomyces</taxon>
    </lineage>
</organism>
<comment type="caution">
    <text evidence="1">The sequence shown here is derived from an EMBL/GenBank/DDBJ whole genome shotgun (WGS) entry which is preliminary data.</text>
</comment>
<gene>
    <name evidence="1" type="ORF">Ae201684_009889</name>
</gene>
<dbReference type="VEuPathDB" id="FungiDB:AeMF1_011004"/>